<dbReference type="PANTHER" id="PTHR19920">
    <property type="entry name" value="WD40 PROTEIN CIAO1"/>
    <property type="match status" value="1"/>
</dbReference>
<gene>
    <name evidence="2" type="ORF">PSON_ATCC_30995.1.T0320019</name>
</gene>
<evidence type="ECO:0000313" key="2">
    <source>
        <dbReference type="EMBL" id="CAD8074338.1"/>
    </source>
</evidence>
<dbReference type="GO" id="GO:0097361">
    <property type="term" value="C:cytosolic [4Fe-4S] assembly targeting complex"/>
    <property type="evidence" value="ECO:0007669"/>
    <property type="project" value="TreeGrafter"/>
</dbReference>
<evidence type="ECO:0008006" key="4">
    <source>
        <dbReference type="Google" id="ProtNLM"/>
    </source>
</evidence>
<keyword evidence="3" id="KW-1185">Reference proteome</keyword>
<keyword evidence="1" id="KW-0853">WD repeat</keyword>
<dbReference type="Pfam" id="PF00400">
    <property type="entry name" value="WD40"/>
    <property type="match status" value="3"/>
</dbReference>
<dbReference type="Proteomes" id="UP000692954">
    <property type="component" value="Unassembled WGS sequence"/>
</dbReference>
<dbReference type="SMART" id="SM00320">
    <property type="entry name" value="WD40"/>
    <property type="match status" value="4"/>
</dbReference>
<comment type="caution">
    <text evidence="2">The sequence shown here is derived from an EMBL/GenBank/DDBJ whole genome shotgun (WGS) entry which is preliminary data.</text>
</comment>
<evidence type="ECO:0000256" key="1">
    <source>
        <dbReference type="PROSITE-ProRule" id="PRU00221"/>
    </source>
</evidence>
<sequence>MQIRCAQIHHENEQIIGVCINKQCQYQRLYCNLCFPNHILHLNELKPFEELQNWIQSKVLIINDLFKEAQECKLIIDSLFNLFAPYLKISVEQFLGLGIKQINCMIQSFNQIKACEQTLFILIKSSFEQIKSLVYQIKKKLKNQANFKENVNIPPIQQLNSINIDQPKCISTLEPNLTKLNFQIMSQHSIKQNENCQAIAFNKDCSILIAGSNEEIKVYKHLQGKLNQIQVLNEHKSDVYTLNFMNKTNNFISGSCDNSIIIWQMNQDNQWNLIQKLNDHSSSINCLLLNNNDDIIISGSYKDIKFWMKQKTWLCQQTITVHTDSVFSLSLNEHQNQLISCSQDNLILIIGQSQLNKKWSVIQMIKVDQFGFRLCFINHNLFAFQPYLKEQLYIYEIESHSLQFRKTKEVEVKCGLNFCNCFFPLQYIKSKYLLVNKNGKYVNIIMMKQNGDFIMQQSIEFDSYDIYGQLSNDGEYLITWDRVSKEIKIRKCQEL</sequence>
<organism evidence="2 3">
    <name type="scientific">Paramecium sonneborni</name>
    <dbReference type="NCBI Taxonomy" id="65129"/>
    <lineage>
        <taxon>Eukaryota</taxon>
        <taxon>Sar</taxon>
        <taxon>Alveolata</taxon>
        <taxon>Ciliophora</taxon>
        <taxon>Intramacronucleata</taxon>
        <taxon>Oligohymenophorea</taxon>
        <taxon>Peniculida</taxon>
        <taxon>Parameciidae</taxon>
        <taxon>Paramecium</taxon>
    </lineage>
</organism>
<feature type="repeat" description="WD" evidence="1">
    <location>
        <begin position="232"/>
        <end position="266"/>
    </location>
</feature>
<accession>A0A8S1M0R7</accession>
<dbReference type="PROSITE" id="PS50294">
    <property type="entry name" value="WD_REPEATS_REGION"/>
    <property type="match status" value="1"/>
</dbReference>
<dbReference type="PANTHER" id="PTHR19920:SF0">
    <property type="entry name" value="CYTOSOLIC IRON-SULFUR PROTEIN ASSEMBLY PROTEIN CIAO1-RELATED"/>
    <property type="match status" value="1"/>
</dbReference>
<evidence type="ECO:0000313" key="3">
    <source>
        <dbReference type="Proteomes" id="UP000692954"/>
    </source>
</evidence>
<proteinExistence type="predicted"/>
<name>A0A8S1M0R7_9CILI</name>
<dbReference type="InterPro" id="IPR001680">
    <property type="entry name" value="WD40_rpt"/>
</dbReference>
<reference evidence="2" key="1">
    <citation type="submission" date="2021-01" db="EMBL/GenBank/DDBJ databases">
        <authorList>
            <consortium name="Genoscope - CEA"/>
            <person name="William W."/>
        </authorList>
    </citation>
    <scope>NUCLEOTIDE SEQUENCE</scope>
</reference>
<dbReference type="GO" id="GO:0016226">
    <property type="term" value="P:iron-sulfur cluster assembly"/>
    <property type="evidence" value="ECO:0007669"/>
    <property type="project" value="TreeGrafter"/>
</dbReference>
<dbReference type="PROSITE" id="PS50082">
    <property type="entry name" value="WD_REPEATS_2"/>
    <property type="match status" value="1"/>
</dbReference>
<dbReference type="AlphaFoldDB" id="A0A8S1M0R7"/>
<dbReference type="FunFam" id="2.130.10.10:FF:001434">
    <property type="entry name" value="Uncharacterized protein"/>
    <property type="match status" value="1"/>
</dbReference>
<protein>
    <recommendedName>
        <fullName evidence="4">WD domain, G-beta repeat protein</fullName>
    </recommendedName>
</protein>
<dbReference type="EMBL" id="CAJJDN010000032">
    <property type="protein sequence ID" value="CAD8074338.1"/>
    <property type="molecule type" value="Genomic_DNA"/>
</dbReference>